<dbReference type="PROSITE" id="PS51257">
    <property type="entry name" value="PROKAR_LIPOPROTEIN"/>
    <property type="match status" value="1"/>
</dbReference>
<feature type="signal peptide" evidence="1">
    <location>
        <begin position="1"/>
        <end position="26"/>
    </location>
</feature>
<feature type="chain" id="PRO_5021350193" evidence="1">
    <location>
        <begin position="27"/>
        <end position="70"/>
    </location>
</feature>
<gene>
    <name evidence="2" type="ORF">FJU08_12975</name>
</gene>
<organism evidence="2 3">
    <name type="scientific">Martelella alba</name>
    <dbReference type="NCBI Taxonomy" id="2590451"/>
    <lineage>
        <taxon>Bacteria</taxon>
        <taxon>Pseudomonadati</taxon>
        <taxon>Pseudomonadota</taxon>
        <taxon>Alphaproteobacteria</taxon>
        <taxon>Hyphomicrobiales</taxon>
        <taxon>Aurantimonadaceae</taxon>
        <taxon>Martelella</taxon>
    </lineage>
</organism>
<name>A0A506UAU4_9HYPH</name>
<evidence type="ECO:0000313" key="2">
    <source>
        <dbReference type="EMBL" id="TPW29719.1"/>
    </source>
</evidence>
<proteinExistence type="predicted"/>
<evidence type="ECO:0000313" key="3">
    <source>
        <dbReference type="Proteomes" id="UP000318801"/>
    </source>
</evidence>
<sequence length="70" mass="7299">MMAAMRHKLAMTPVLALVLAMPFGLAACATPPCDQPDICDKAEGALPQLTDEQVTQMQDDLGALAGDSAQ</sequence>
<keyword evidence="1" id="KW-0732">Signal</keyword>
<dbReference type="EMBL" id="VHLG01000008">
    <property type="protein sequence ID" value="TPW29719.1"/>
    <property type="molecule type" value="Genomic_DNA"/>
</dbReference>
<keyword evidence="3" id="KW-1185">Reference proteome</keyword>
<comment type="caution">
    <text evidence="2">The sequence shown here is derived from an EMBL/GenBank/DDBJ whole genome shotgun (WGS) entry which is preliminary data.</text>
</comment>
<accession>A0A506UAU4</accession>
<dbReference type="RefSeq" id="WP_141149442.1">
    <property type="nucleotide sequence ID" value="NZ_VHLG01000008.1"/>
</dbReference>
<dbReference type="AlphaFoldDB" id="A0A506UAU4"/>
<reference evidence="2 3" key="1">
    <citation type="submission" date="2019-06" db="EMBL/GenBank/DDBJ databases">
        <authorList>
            <person name="Li M."/>
        </authorList>
    </citation>
    <scope>NUCLEOTIDE SEQUENCE [LARGE SCALE GENOMIC DNA]</scope>
    <source>
        <strain evidence="2 3">BGMRC2036</strain>
    </source>
</reference>
<evidence type="ECO:0000256" key="1">
    <source>
        <dbReference type="SAM" id="SignalP"/>
    </source>
</evidence>
<dbReference type="Proteomes" id="UP000318801">
    <property type="component" value="Unassembled WGS sequence"/>
</dbReference>
<protein>
    <submittedName>
        <fullName evidence="2">Uncharacterized protein</fullName>
    </submittedName>
</protein>